<organism evidence="1">
    <name type="scientific">uncultured bacterium contig00051</name>
    <dbReference type="NCBI Taxonomy" id="1181535"/>
    <lineage>
        <taxon>Bacteria</taxon>
        <taxon>environmental samples</taxon>
    </lineage>
</organism>
<reference evidence="1" key="1">
    <citation type="submission" date="2012-03" db="EMBL/GenBank/DDBJ databases">
        <title>Functional metagenomics reveals considerable lignocellulase gene clusters in the gut microbiome of a wood-feeding higher termite.</title>
        <authorList>
            <person name="Liu N."/>
        </authorList>
    </citation>
    <scope>NUCLEOTIDE SEQUENCE</scope>
</reference>
<name>A0A806KLK5_9BACT</name>
<dbReference type="AlphaFoldDB" id="A0A806KLK5"/>
<accession>A0A806KLK5</accession>
<protein>
    <recommendedName>
        <fullName evidence="2">DUF3782 domain-containing protein</fullName>
    </recommendedName>
</protein>
<dbReference type="PANTHER" id="PTHR38753">
    <property type="entry name" value="SLR1441 PROTEIN"/>
    <property type="match status" value="1"/>
</dbReference>
<dbReference type="PANTHER" id="PTHR38753:SF1">
    <property type="entry name" value="SLR1441 PROTEIN"/>
    <property type="match status" value="1"/>
</dbReference>
<evidence type="ECO:0008006" key="2">
    <source>
        <dbReference type="Google" id="ProtNLM"/>
    </source>
</evidence>
<dbReference type="EMBL" id="JQ844278">
    <property type="protein sequence ID" value="AGS54170.1"/>
    <property type="molecule type" value="Genomic_DNA"/>
</dbReference>
<dbReference type="InterPro" id="IPR011335">
    <property type="entry name" value="Restrct_endonuc-II-like"/>
</dbReference>
<dbReference type="SUPFAM" id="SSF52980">
    <property type="entry name" value="Restriction endonuclease-like"/>
    <property type="match status" value="1"/>
</dbReference>
<sequence length="230" mass="26660">MTTIQTDAPATPEEVWAILREVGRKQEELAEAQKETARQMKETDLQMKETDLQIKETARQMKETDLRMKETDIQMKETGLRIDDFNKRFGEFTNRFGEVVEYMIAPNLREKFRELGLDFPNAGPNRDVSDHKNKIYFEVDIFLENGDRAMLVEVKTKLTTEHVNDHIERLEKMRKYADLHGDKRSLLGAVAGVVIASNVKNYALGQGFYVIEPSGKTFLITKPYNEPKEW</sequence>
<evidence type="ECO:0000313" key="1">
    <source>
        <dbReference type="EMBL" id="AGS54170.1"/>
    </source>
</evidence>
<proteinExistence type="predicted"/>